<feature type="region of interest" description="Disordered" evidence="1">
    <location>
        <begin position="28"/>
        <end position="61"/>
    </location>
</feature>
<feature type="compositionally biased region" description="Basic and acidic residues" evidence="1">
    <location>
        <begin position="49"/>
        <end position="61"/>
    </location>
</feature>
<gene>
    <name evidence="3" type="ORF">GFER_00955</name>
</gene>
<dbReference type="AlphaFoldDB" id="A0A0C2HX46"/>
<reference evidence="3 4" key="1">
    <citation type="submission" date="2014-12" db="EMBL/GenBank/DDBJ databases">
        <title>Genomes of Geoalkalibacter ferrihydriticus and Geoalkalibacter subterraneus, two haloalkaliphilic metal-reducing members of the Geobacteraceae.</title>
        <authorList>
            <person name="Badalamenti J.P."/>
            <person name="Torres C.I."/>
            <person name="Krajmalnik-Brown R."/>
            <person name="Bond D.R."/>
        </authorList>
    </citation>
    <scope>NUCLEOTIDE SEQUENCE [LARGE SCALE GENOMIC DNA]</scope>
    <source>
        <strain evidence="3 4">DSM 17813</strain>
    </source>
</reference>
<name>A0A0C2HX46_9BACT</name>
<proteinExistence type="predicted"/>
<accession>A0A0C2HX46</accession>
<protein>
    <recommendedName>
        <fullName evidence="5">FeoB-associated Cys-rich membrane protein</fullName>
    </recommendedName>
</protein>
<evidence type="ECO:0008006" key="5">
    <source>
        <dbReference type="Google" id="ProtNLM"/>
    </source>
</evidence>
<organism evidence="3 4">
    <name type="scientific">Geoalkalibacter ferrihydriticus DSM 17813</name>
    <dbReference type="NCBI Taxonomy" id="1121915"/>
    <lineage>
        <taxon>Bacteria</taxon>
        <taxon>Pseudomonadati</taxon>
        <taxon>Thermodesulfobacteriota</taxon>
        <taxon>Desulfuromonadia</taxon>
        <taxon>Desulfuromonadales</taxon>
        <taxon>Geoalkalibacteraceae</taxon>
        <taxon>Geoalkalibacter</taxon>
    </lineage>
</organism>
<sequence length="61" mass="6556">MGLWDSIITLVIVIGAAFYLYRKFSRTRSDSGCGCSGEGGCNQAGSSRDLPHAGCKSDRKR</sequence>
<evidence type="ECO:0000256" key="1">
    <source>
        <dbReference type="SAM" id="MobiDB-lite"/>
    </source>
</evidence>
<dbReference type="Proteomes" id="UP000035068">
    <property type="component" value="Unassembled WGS sequence"/>
</dbReference>
<evidence type="ECO:0000313" key="4">
    <source>
        <dbReference type="Proteomes" id="UP000035068"/>
    </source>
</evidence>
<keyword evidence="2" id="KW-1133">Transmembrane helix</keyword>
<evidence type="ECO:0000256" key="2">
    <source>
        <dbReference type="SAM" id="Phobius"/>
    </source>
</evidence>
<comment type="caution">
    <text evidence="3">The sequence shown here is derived from an EMBL/GenBank/DDBJ whole genome shotgun (WGS) entry which is preliminary data.</text>
</comment>
<feature type="transmembrane region" description="Helical" evidence="2">
    <location>
        <begin position="6"/>
        <end position="21"/>
    </location>
</feature>
<keyword evidence="2" id="KW-0472">Membrane</keyword>
<keyword evidence="2" id="KW-0812">Transmembrane</keyword>
<evidence type="ECO:0000313" key="3">
    <source>
        <dbReference type="EMBL" id="KIH77352.1"/>
    </source>
</evidence>
<dbReference type="RefSeq" id="WP_040095260.1">
    <property type="nucleotide sequence ID" value="NZ_JWJD01000001.1"/>
</dbReference>
<keyword evidence="4" id="KW-1185">Reference proteome</keyword>
<dbReference type="EMBL" id="JWJD01000001">
    <property type="protein sequence ID" value="KIH77352.1"/>
    <property type="molecule type" value="Genomic_DNA"/>
</dbReference>